<organism evidence="8 9">
    <name type="scientific">Neolentinus lepideus HHB14362 ss-1</name>
    <dbReference type="NCBI Taxonomy" id="1314782"/>
    <lineage>
        <taxon>Eukaryota</taxon>
        <taxon>Fungi</taxon>
        <taxon>Dikarya</taxon>
        <taxon>Basidiomycota</taxon>
        <taxon>Agaricomycotina</taxon>
        <taxon>Agaricomycetes</taxon>
        <taxon>Gloeophyllales</taxon>
        <taxon>Gloeophyllaceae</taxon>
        <taxon>Neolentinus</taxon>
    </lineage>
</organism>
<dbReference type="AlphaFoldDB" id="A0A165ULS6"/>
<evidence type="ECO:0000313" key="9">
    <source>
        <dbReference type="Proteomes" id="UP000076761"/>
    </source>
</evidence>
<feature type="transmembrane region" description="Helical" evidence="6">
    <location>
        <begin position="238"/>
        <end position="256"/>
    </location>
</feature>
<feature type="domain" description="Rhodopsin" evidence="7">
    <location>
        <begin position="35"/>
        <end position="225"/>
    </location>
</feature>
<accession>A0A165ULS6</accession>
<evidence type="ECO:0000259" key="7">
    <source>
        <dbReference type="Pfam" id="PF20684"/>
    </source>
</evidence>
<evidence type="ECO:0000256" key="5">
    <source>
        <dbReference type="ARBA" id="ARBA00038359"/>
    </source>
</evidence>
<dbReference type="STRING" id="1314782.A0A165ULS6"/>
<dbReference type="GO" id="GO:0016020">
    <property type="term" value="C:membrane"/>
    <property type="evidence" value="ECO:0007669"/>
    <property type="project" value="UniProtKB-SubCell"/>
</dbReference>
<feature type="transmembrane region" description="Helical" evidence="6">
    <location>
        <begin position="199"/>
        <end position="218"/>
    </location>
</feature>
<evidence type="ECO:0000256" key="2">
    <source>
        <dbReference type="ARBA" id="ARBA00022692"/>
    </source>
</evidence>
<feature type="transmembrane region" description="Helical" evidence="6">
    <location>
        <begin position="20"/>
        <end position="39"/>
    </location>
</feature>
<evidence type="ECO:0000256" key="1">
    <source>
        <dbReference type="ARBA" id="ARBA00004141"/>
    </source>
</evidence>
<evidence type="ECO:0000256" key="6">
    <source>
        <dbReference type="SAM" id="Phobius"/>
    </source>
</evidence>
<keyword evidence="2 6" id="KW-0812">Transmembrane</keyword>
<dbReference type="InterPro" id="IPR049326">
    <property type="entry name" value="Rhodopsin_dom_fungi"/>
</dbReference>
<gene>
    <name evidence="8" type="ORF">NEOLEDRAFT_1109272</name>
</gene>
<feature type="transmembrane region" description="Helical" evidence="6">
    <location>
        <begin position="51"/>
        <end position="71"/>
    </location>
</feature>
<dbReference type="PANTHER" id="PTHR33048">
    <property type="entry name" value="PTH11-LIKE INTEGRAL MEMBRANE PROTEIN (AFU_ORTHOLOGUE AFUA_5G11245)"/>
    <property type="match status" value="1"/>
</dbReference>
<dbReference type="Pfam" id="PF20684">
    <property type="entry name" value="Fung_rhodopsin"/>
    <property type="match status" value="1"/>
</dbReference>
<feature type="transmembrane region" description="Helical" evidence="6">
    <location>
        <begin position="125"/>
        <end position="142"/>
    </location>
</feature>
<protein>
    <recommendedName>
        <fullName evidence="7">Rhodopsin domain-containing protein</fullName>
    </recommendedName>
</protein>
<feature type="transmembrane region" description="Helical" evidence="6">
    <location>
        <begin position="162"/>
        <end position="187"/>
    </location>
</feature>
<dbReference type="PANTHER" id="PTHR33048:SF19">
    <property type="entry name" value="MEMBRANE PROTEIN PTH11-LIKE, PUTATIVE (AFU_ORTHOLOGUE AFUA_1G14080)-RELATED"/>
    <property type="match status" value="1"/>
</dbReference>
<keyword evidence="4 6" id="KW-0472">Membrane</keyword>
<dbReference type="EMBL" id="KV425558">
    <property type="protein sequence ID" value="KZT28367.1"/>
    <property type="molecule type" value="Genomic_DNA"/>
</dbReference>
<feature type="transmembrane region" description="Helical" evidence="6">
    <location>
        <begin position="91"/>
        <end position="113"/>
    </location>
</feature>
<evidence type="ECO:0000313" key="8">
    <source>
        <dbReference type="EMBL" id="KZT28367.1"/>
    </source>
</evidence>
<comment type="similarity">
    <text evidence="5">Belongs to the SAT4 family.</text>
</comment>
<dbReference type="InterPro" id="IPR052337">
    <property type="entry name" value="SAT4-like"/>
</dbReference>
<keyword evidence="9" id="KW-1185">Reference proteome</keyword>
<sequence>MVVQVAAMSELVAEENQLKVMSYSLSSFAIFITILRLWERARKQRLWWDDFWALVAMLTLISLDVCLHFHFRDESHYSFSTKIALYYMLTQLFNCVNWFSKMSILFTVIRLCALGMLRRMLIRSAYLFGIALVFIIALTFGVCESKPAWKQSPQPMCNLGHTLAIAYIITDVISDTILVVAPIKLVWRLKLSRPQKIRLISVFLATFMSTAVSLYHAYTVLRLGGFVDGRAAVIQDCVSLFVANLSVIIAFIMRIATEDTPVPTAVALRSLSGISKRSQNRLDPMEVTIDISTAVETDDQQTADVIKFPTTSNEPFEPDKGRM</sequence>
<proteinExistence type="inferred from homology"/>
<evidence type="ECO:0000256" key="3">
    <source>
        <dbReference type="ARBA" id="ARBA00022989"/>
    </source>
</evidence>
<dbReference type="InParanoid" id="A0A165ULS6"/>
<dbReference type="OrthoDB" id="444631at2759"/>
<dbReference type="Proteomes" id="UP000076761">
    <property type="component" value="Unassembled WGS sequence"/>
</dbReference>
<name>A0A165ULS6_9AGAM</name>
<comment type="subcellular location">
    <subcellularLocation>
        <location evidence="1">Membrane</location>
        <topology evidence="1">Multi-pass membrane protein</topology>
    </subcellularLocation>
</comment>
<evidence type="ECO:0000256" key="4">
    <source>
        <dbReference type="ARBA" id="ARBA00023136"/>
    </source>
</evidence>
<keyword evidence="3 6" id="KW-1133">Transmembrane helix</keyword>
<reference evidence="8 9" key="1">
    <citation type="journal article" date="2016" name="Mol. Biol. Evol.">
        <title>Comparative Genomics of Early-Diverging Mushroom-Forming Fungi Provides Insights into the Origins of Lignocellulose Decay Capabilities.</title>
        <authorList>
            <person name="Nagy L.G."/>
            <person name="Riley R."/>
            <person name="Tritt A."/>
            <person name="Adam C."/>
            <person name="Daum C."/>
            <person name="Floudas D."/>
            <person name="Sun H."/>
            <person name="Yadav J.S."/>
            <person name="Pangilinan J."/>
            <person name="Larsson K.H."/>
            <person name="Matsuura K."/>
            <person name="Barry K."/>
            <person name="Labutti K."/>
            <person name="Kuo R."/>
            <person name="Ohm R.A."/>
            <person name="Bhattacharya S.S."/>
            <person name="Shirouzu T."/>
            <person name="Yoshinaga Y."/>
            <person name="Martin F.M."/>
            <person name="Grigoriev I.V."/>
            <person name="Hibbett D.S."/>
        </authorList>
    </citation>
    <scope>NUCLEOTIDE SEQUENCE [LARGE SCALE GENOMIC DNA]</scope>
    <source>
        <strain evidence="8 9">HHB14362 ss-1</strain>
    </source>
</reference>